<dbReference type="Proteomes" id="UP000285201">
    <property type="component" value="Unassembled WGS sequence"/>
</dbReference>
<evidence type="ECO:0000256" key="1">
    <source>
        <dbReference type="ARBA" id="ARBA00023125"/>
    </source>
</evidence>
<accession>A0A413YWJ7</accession>
<dbReference type="NCBIfam" id="TIGR00738">
    <property type="entry name" value="rrf2_super"/>
    <property type="match status" value="1"/>
</dbReference>
<evidence type="ECO:0000313" key="5">
    <source>
        <dbReference type="Proteomes" id="UP000284794"/>
    </source>
</evidence>
<dbReference type="Proteomes" id="UP000284794">
    <property type="component" value="Unassembled WGS sequence"/>
</dbReference>
<dbReference type="RefSeq" id="WP_117914227.1">
    <property type="nucleotide sequence ID" value="NZ_DAWCGT010000284.1"/>
</dbReference>
<evidence type="ECO:0000313" key="3">
    <source>
        <dbReference type="EMBL" id="RHD09082.1"/>
    </source>
</evidence>
<dbReference type="GO" id="GO:0003700">
    <property type="term" value="F:DNA-binding transcription factor activity"/>
    <property type="evidence" value="ECO:0007669"/>
    <property type="project" value="TreeGrafter"/>
</dbReference>
<dbReference type="InterPro" id="IPR036390">
    <property type="entry name" value="WH_DNA-bd_sf"/>
</dbReference>
<reference evidence="5 6" key="1">
    <citation type="submission" date="2018-08" db="EMBL/GenBank/DDBJ databases">
        <title>A genome reference for cultivated species of the human gut microbiota.</title>
        <authorList>
            <person name="Zou Y."/>
            <person name="Xue W."/>
            <person name="Luo G."/>
        </authorList>
    </citation>
    <scope>NUCLEOTIDE SEQUENCE [LARGE SCALE GENOMIC DNA]</scope>
    <source>
        <strain evidence="4 6">AF36-7BH</strain>
        <strain evidence="3 5">AM32-2AC</strain>
        <strain evidence="2 7">AM37-3BH</strain>
    </source>
</reference>
<evidence type="ECO:0000313" key="2">
    <source>
        <dbReference type="EMBL" id="RHC13428.1"/>
    </source>
</evidence>
<dbReference type="InterPro" id="IPR000944">
    <property type="entry name" value="Tscrpt_reg_Rrf2"/>
</dbReference>
<dbReference type="InterPro" id="IPR036388">
    <property type="entry name" value="WH-like_DNA-bd_sf"/>
</dbReference>
<dbReference type="EMBL" id="QSHM01000006">
    <property type="protein sequence ID" value="RHC13428.1"/>
    <property type="molecule type" value="Genomic_DNA"/>
</dbReference>
<gene>
    <name evidence="4" type="ORF">DW007_10185</name>
    <name evidence="3" type="ORF">DW811_06245</name>
    <name evidence="2" type="ORF">DW858_07035</name>
</gene>
<protein>
    <submittedName>
        <fullName evidence="2">Rrf2 family transcriptional regulator</fullName>
    </submittedName>
</protein>
<dbReference type="SUPFAM" id="SSF46785">
    <property type="entry name" value="Winged helix' DNA-binding domain"/>
    <property type="match status" value="1"/>
</dbReference>
<dbReference type="PANTHER" id="PTHR33221">
    <property type="entry name" value="WINGED HELIX-TURN-HELIX TRANSCRIPTIONAL REGULATOR, RRF2 FAMILY"/>
    <property type="match status" value="1"/>
</dbReference>
<dbReference type="GO" id="GO:0003677">
    <property type="term" value="F:DNA binding"/>
    <property type="evidence" value="ECO:0007669"/>
    <property type="project" value="UniProtKB-KW"/>
</dbReference>
<dbReference type="EMBL" id="QSIS01000006">
    <property type="protein sequence ID" value="RHD09082.1"/>
    <property type="molecule type" value="Genomic_DNA"/>
</dbReference>
<sequence length="143" mass="15961">MKISTKGRYALRVMIDLAEHNTGEYIPLMDIARRQDISEKYLEAIVATLSKNEFLISLRGKGGGYKLARNPEDYSVLSILLVTEGSLAPVACLEKKPNRCPKAAECKTLQMWEGFEKLVNDYFGNITIADLVNSNVGIDSYII</sequence>
<dbReference type="PANTHER" id="PTHR33221:SF5">
    <property type="entry name" value="HTH-TYPE TRANSCRIPTIONAL REGULATOR ISCR"/>
    <property type="match status" value="1"/>
</dbReference>
<evidence type="ECO:0000313" key="6">
    <source>
        <dbReference type="Proteomes" id="UP000285201"/>
    </source>
</evidence>
<dbReference type="EMBL" id="QROY01000008">
    <property type="protein sequence ID" value="RHL67082.1"/>
    <property type="molecule type" value="Genomic_DNA"/>
</dbReference>
<dbReference type="PROSITE" id="PS51197">
    <property type="entry name" value="HTH_RRF2_2"/>
    <property type="match status" value="1"/>
</dbReference>
<proteinExistence type="predicted"/>
<dbReference type="AlphaFoldDB" id="A0A413YWJ7"/>
<organism evidence="2 7">
    <name type="scientific">Lachnospira eligens</name>
    <dbReference type="NCBI Taxonomy" id="39485"/>
    <lineage>
        <taxon>Bacteria</taxon>
        <taxon>Bacillati</taxon>
        <taxon>Bacillota</taxon>
        <taxon>Clostridia</taxon>
        <taxon>Lachnospirales</taxon>
        <taxon>Lachnospiraceae</taxon>
        <taxon>Lachnospira</taxon>
    </lineage>
</organism>
<keyword evidence="1" id="KW-0238">DNA-binding</keyword>
<evidence type="ECO:0000313" key="7">
    <source>
        <dbReference type="Proteomes" id="UP000285844"/>
    </source>
</evidence>
<comment type="caution">
    <text evidence="2">The sequence shown here is derived from an EMBL/GenBank/DDBJ whole genome shotgun (WGS) entry which is preliminary data.</text>
</comment>
<dbReference type="GO" id="GO:0005829">
    <property type="term" value="C:cytosol"/>
    <property type="evidence" value="ECO:0007669"/>
    <property type="project" value="TreeGrafter"/>
</dbReference>
<name>A0A413YWJ7_9FIRM</name>
<dbReference type="Proteomes" id="UP000285844">
    <property type="component" value="Unassembled WGS sequence"/>
</dbReference>
<dbReference type="Gene3D" id="1.10.10.10">
    <property type="entry name" value="Winged helix-like DNA-binding domain superfamily/Winged helix DNA-binding domain"/>
    <property type="match status" value="1"/>
</dbReference>
<evidence type="ECO:0000313" key="4">
    <source>
        <dbReference type="EMBL" id="RHL67082.1"/>
    </source>
</evidence>
<dbReference type="Pfam" id="PF02082">
    <property type="entry name" value="Rrf2"/>
    <property type="match status" value="1"/>
</dbReference>